<keyword evidence="11" id="KW-0256">Endoplasmic reticulum</keyword>
<dbReference type="InterPro" id="IPR008979">
    <property type="entry name" value="Galactose-bd-like_sf"/>
</dbReference>
<evidence type="ECO:0000256" key="7">
    <source>
        <dbReference type="ARBA" id="ARBA00018546"/>
    </source>
</evidence>
<evidence type="ECO:0000256" key="1">
    <source>
        <dbReference type="ARBA" id="ARBA00001650"/>
    </source>
</evidence>
<evidence type="ECO:0000256" key="10">
    <source>
        <dbReference type="ARBA" id="ARBA00022801"/>
    </source>
</evidence>
<proteinExistence type="inferred from homology"/>
<dbReference type="InterPro" id="IPR006588">
    <property type="entry name" value="Peptide_N_glycanase_PAW_dom"/>
</dbReference>
<dbReference type="CDD" id="cd02947">
    <property type="entry name" value="TRX_family"/>
    <property type="match status" value="1"/>
</dbReference>
<dbReference type="AlphaFoldDB" id="A0AAE9E4R7"/>
<evidence type="ECO:0000256" key="3">
    <source>
        <dbReference type="ARBA" id="ARBA00004240"/>
    </source>
</evidence>
<dbReference type="SMART" id="SM00613">
    <property type="entry name" value="PAW"/>
    <property type="match status" value="1"/>
</dbReference>
<dbReference type="SUPFAM" id="SSF49785">
    <property type="entry name" value="Galactose-binding domain-like"/>
    <property type="match status" value="1"/>
</dbReference>
<reference evidence="16 17" key="1">
    <citation type="submission" date="2022-04" db="EMBL/GenBank/DDBJ databases">
        <title>Chromosome-level reference genomes for two strains of Caenorhabditis briggsae: an improved platform for comparative genomics.</title>
        <authorList>
            <person name="Stevens L."/>
            <person name="Andersen E."/>
        </authorList>
    </citation>
    <scope>NUCLEOTIDE SEQUENCE [LARGE SCALE GENOMIC DNA]</scope>
    <source>
        <strain evidence="16">VX34</strain>
        <tissue evidence="16">Whole-organism</tissue>
    </source>
</reference>
<dbReference type="FunFam" id="2.60.120.1020:FF:000006">
    <property type="entry name" value="Peptide-N(4)-(N-acetyl-beta-glucosaminyl)asparagine amidase"/>
    <property type="match status" value="1"/>
</dbReference>
<keyword evidence="8" id="KW-0963">Cytoplasm</keyword>
<dbReference type="InterPro" id="IPR038680">
    <property type="entry name" value="PAW_sf"/>
</dbReference>
<dbReference type="PRINTS" id="PR00421">
    <property type="entry name" value="THIOREDOXIN"/>
</dbReference>
<keyword evidence="9" id="KW-0479">Metal-binding</keyword>
<dbReference type="InterPro" id="IPR013766">
    <property type="entry name" value="Thioredoxin_domain"/>
</dbReference>
<evidence type="ECO:0000256" key="9">
    <source>
        <dbReference type="ARBA" id="ARBA00022723"/>
    </source>
</evidence>
<comment type="similarity">
    <text evidence="5">Belongs to the transglutaminase-like superfamily. PNGase family.</text>
</comment>
<dbReference type="Pfam" id="PF00085">
    <property type="entry name" value="Thioredoxin"/>
    <property type="match status" value="1"/>
</dbReference>
<dbReference type="InterPro" id="IPR038765">
    <property type="entry name" value="Papain-like_cys_pep_sf"/>
</dbReference>
<dbReference type="Proteomes" id="UP000829354">
    <property type="component" value="Chromosome I"/>
</dbReference>
<dbReference type="FunFam" id="2.20.25.10:FF:000011">
    <property type="entry name" value="peptide-N(4)-(N-acetyl-beta- glucosaminyl)asparagine amidase"/>
    <property type="match status" value="1"/>
</dbReference>
<evidence type="ECO:0000256" key="12">
    <source>
        <dbReference type="ARBA" id="ARBA00022833"/>
    </source>
</evidence>
<dbReference type="Gene3D" id="2.20.25.10">
    <property type="match status" value="1"/>
</dbReference>
<dbReference type="InterPro" id="IPR036249">
    <property type="entry name" value="Thioredoxin-like_sf"/>
</dbReference>
<dbReference type="Pfam" id="PF01841">
    <property type="entry name" value="Transglut_core"/>
    <property type="match status" value="1"/>
</dbReference>
<evidence type="ECO:0000256" key="8">
    <source>
        <dbReference type="ARBA" id="ARBA00022490"/>
    </source>
</evidence>
<accession>A0AAE9E4R7</accession>
<evidence type="ECO:0000256" key="6">
    <source>
        <dbReference type="ARBA" id="ARBA00012158"/>
    </source>
</evidence>
<evidence type="ECO:0000256" key="5">
    <source>
        <dbReference type="ARBA" id="ARBA00009390"/>
    </source>
</evidence>
<dbReference type="SMART" id="SM00460">
    <property type="entry name" value="TGc"/>
    <property type="match status" value="1"/>
</dbReference>
<dbReference type="EMBL" id="CP092620">
    <property type="protein sequence ID" value="UMM15171.1"/>
    <property type="molecule type" value="Genomic_DNA"/>
</dbReference>
<dbReference type="PANTHER" id="PTHR22900:SF23">
    <property type="entry name" value="CARBOHYDRATE SULFOTRANSFERASE"/>
    <property type="match status" value="1"/>
</dbReference>
<dbReference type="PROSITE" id="PS00194">
    <property type="entry name" value="THIOREDOXIN_1"/>
    <property type="match status" value="1"/>
</dbReference>
<comment type="subcellular location">
    <subcellularLocation>
        <location evidence="4">Cytoplasm</location>
    </subcellularLocation>
    <subcellularLocation>
        <location evidence="3">Endoplasmic reticulum</location>
    </subcellularLocation>
</comment>
<dbReference type="Pfam" id="PF03567">
    <property type="entry name" value="Sulfotransfer_2"/>
    <property type="match status" value="1"/>
</dbReference>
<dbReference type="GO" id="GO:1902884">
    <property type="term" value="P:positive regulation of response to oxidative stress"/>
    <property type="evidence" value="ECO:0007669"/>
    <property type="project" value="InterPro"/>
</dbReference>
<dbReference type="EC" id="3.5.1.52" evidence="6"/>
<dbReference type="GO" id="GO:0047756">
    <property type="term" value="F:chondroitin 4-sulfotransferase activity"/>
    <property type="evidence" value="ECO:0007669"/>
    <property type="project" value="InterPro"/>
</dbReference>
<evidence type="ECO:0000259" key="14">
    <source>
        <dbReference type="SMART" id="SM00460"/>
    </source>
</evidence>
<comment type="catalytic activity">
    <reaction evidence="1">
        <text>Hydrolysis of an N(4)-(acetyl-beta-D-glucosaminyl)asparagine residue in which the glucosamine residue may be further glycosylated, to yield a (substituted) N-acetyl-beta-D-glucosaminylamine and a peptide containing an aspartate residue.</text>
        <dbReference type="EC" id="3.5.1.52"/>
    </reaction>
</comment>
<dbReference type="GO" id="GO:0005783">
    <property type="term" value="C:endoplasmic reticulum"/>
    <property type="evidence" value="ECO:0007669"/>
    <property type="project" value="UniProtKB-SubCell"/>
</dbReference>
<name>A0AAE9E4R7_CAEBR</name>
<sequence>MPVREVSRLPELNEILEKSDSNRLIIVDFFANWCGPCRMISPAFERLSMEFGNATFLKVNTDLARDIVMRYSISAMPTFLFFKNKQQVDSVRGANESAIISTIRKHYSSTPANPNAASDEEKKFLERFVGYTELRKMHTDEVFKALARSVMPDGISDRLENGEDEKKVLQELLDWFKNDFFTWFDRPTCLKCTLKCTTEGLNGTPTKEEKEGGAGRVEVFICNGCNSEMRFPRYNDPSKLLQTRTGRCGEWANCFGLILSAAGLENRFVLDTTDHVWNEVYLKKEQRWIHVDPCENTMDRPLLYTRGWKKQLKYCIAYGHDHVTDVTWRYVFDSKKLVTQERNEVRQGVLENFLGKLNARQMAGATEERKRELAVRRVCELMGMMVQEAKNQRIGWEKLGEDMGGRTTGSKEWRRARGELGDNPEAQVLGKPIEFRIQNDANHVEFSYDVNRDSYSQTPEKGFVAQTFECNNIQRKVENDWKMVYLCREDGKKEGNISWHFNLAPLVATDSKKTIEKVEIRMAGIRKFENGNILIIACLGDTCMRIPASGNLTIEDPKPEVLKITVTLSGGESNQAFQHAQLFRTEKDDVAEATESMVVRVYMNSTKIPKTPKLYKLLNWEKRESEKRLNKIDDLIRVNLNVLPRRKSNLSAVELCTQNPSPCLPGLKDFEGEIRTAPRYQLSTCVVQKSMSTVMTSMFCYLRDEKKFIGNHRELLKDWKIVRFCMFKNEFRNLGGIQKKFKLPTPNNWTHIMMVRHPFERFVSGFVDKCYRKPVIQKYCNGCGRNLTCFMETELARMWGQIERGSFQKTYEDRHFFPQSWRCNLHQYFQNFTFIPYSSSHNFSITSKLFPIFREHSVPESSLTYIQTALSSGRTAHSTVDSKATSFIEKRLRSSPYLMELLVKMFYHDFVLFNFTLPAI</sequence>
<dbReference type="PANTHER" id="PTHR22900">
    <property type="entry name" value="PROTEIN CBG14245-RELATED"/>
    <property type="match status" value="1"/>
</dbReference>
<dbReference type="GO" id="GO:0006516">
    <property type="term" value="P:glycoprotein catabolic process"/>
    <property type="evidence" value="ECO:0007669"/>
    <property type="project" value="InterPro"/>
</dbReference>
<keyword evidence="17" id="KW-1185">Reference proteome</keyword>
<dbReference type="InterPro" id="IPR017937">
    <property type="entry name" value="Thioredoxin_CS"/>
</dbReference>
<dbReference type="GO" id="GO:0016020">
    <property type="term" value="C:membrane"/>
    <property type="evidence" value="ECO:0007669"/>
    <property type="project" value="InterPro"/>
</dbReference>
<evidence type="ECO:0000256" key="11">
    <source>
        <dbReference type="ARBA" id="ARBA00022824"/>
    </source>
</evidence>
<dbReference type="SUPFAM" id="SSF52833">
    <property type="entry name" value="Thioredoxin-like"/>
    <property type="match status" value="1"/>
</dbReference>
<dbReference type="InterPro" id="IPR007669">
    <property type="entry name" value="Chst-1-like"/>
</dbReference>
<dbReference type="GO" id="GO:0000224">
    <property type="term" value="F:peptide-N4-(N-acetyl-beta-glucosaminyl)asparagine amidase activity"/>
    <property type="evidence" value="ECO:0007669"/>
    <property type="project" value="UniProtKB-EC"/>
</dbReference>
<dbReference type="SUPFAM" id="SSF54001">
    <property type="entry name" value="Cysteine proteinases"/>
    <property type="match status" value="1"/>
</dbReference>
<keyword evidence="12" id="KW-0862">Zinc</keyword>
<evidence type="ECO:0000313" key="16">
    <source>
        <dbReference type="EMBL" id="UMM15171.1"/>
    </source>
</evidence>
<feature type="domain" description="PAW" evidence="15">
    <location>
        <begin position="438"/>
        <end position="530"/>
    </location>
</feature>
<evidence type="ECO:0000256" key="2">
    <source>
        <dbReference type="ARBA" id="ARBA00001947"/>
    </source>
</evidence>
<keyword evidence="10" id="KW-0378">Hydrolase</keyword>
<dbReference type="Gene3D" id="3.10.620.30">
    <property type="match status" value="1"/>
</dbReference>
<comment type="cofactor">
    <cofactor evidence="2">
        <name>Zn(2+)</name>
        <dbReference type="ChEBI" id="CHEBI:29105"/>
    </cofactor>
</comment>
<dbReference type="Gene3D" id="2.60.120.1020">
    <property type="entry name" value="Peptide N glycanase, PAW domain"/>
    <property type="match status" value="1"/>
</dbReference>
<feature type="domain" description="Transglutaminase-like" evidence="14">
    <location>
        <begin position="240"/>
        <end position="295"/>
    </location>
</feature>
<dbReference type="InterPro" id="IPR002931">
    <property type="entry name" value="Transglutaminase-like"/>
</dbReference>
<gene>
    <name evidence="16" type="ORF">L5515_002705</name>
</gene>
<protein>
    <recommendedName>
        <fullName evidence="7">Peptide-N(4)-(N-acetyl-beta-glucosaminyl)asparagine amidase</fullName>
        <ecNumber evidence="6">3.5.1.52</ecNumber>
    </recommendedName>
    <alternativeName>
        <fullName evidence="13">Peptide:N-glycanase</fullName>
    </alternativeName>
</protein>
<dbReference type="Gene3D" id="3.40.30.10">
    <property type="entry name" value="Glutaredoxin"/>
    <property type="match status" value="1"/>
</dbReference>
<dbReference type="GO" id="GO:0046872">
    <property type="term" value="F:metal ion binding"/>
    <property type="evidence" value="ECO:0007669"/>
    <property type="project" value="UniProtKB-KW"/>
</dbReference>
<evidence type="ECO:0000313" key="17">
    <source>
        <dbReference type="Proteomes" id="UP000829354"/>
    </source>
</evidence>
<dbReference type="GO" id="GO:0050650">
    <property type="term" value="P:chondroitin sulfate proteoglycan biosynthetic process"/>
    <property type="evidence" value="ECO:0007669"/>
    <property type="project" value="InterPro"/>
</dbReference>
<evidence type="ECO:0000256" key="13">
    <source>
        <dbReference type="ARBA" id="ARBA00032901"/>
    </source>
</evidence>
<evidence type="ECO:0000256" key="4">
    <source>
        <dbReference type="ARBA" id="ARBA00004496"/>
    </source>
</evidence>
<dbReference type="InterPro" id="IPR005331">
    <property type="entry name" value="Sulfotransferase"/>
</dbReference>
<dbReference type="Pfam" id="PF04721">
    <property type="entry name" value="PAW"/>
    <property type="match status" value="1"/>
</dbReference>
<organism evidence="16 17">
    <name type="scientific">Caenorhabditis briggsae</name>
    <dbReference type="NCBI Taxonomy" id="6238"/>
    <lineage>
        <taxon>Eukaryota</taxon>
        <taxon>Metazoa</taxon>
        <taxon>Ecdysozoa</taxon>
        <taxon>Nematoda</taxon>
        <taxon>Chromadorea</taxon>
        <taxon>Rhabditida</taxon>
        <taxon>Rhabditina</taxon>
        <taxon>Rhabditomorpha</taxon>
        <taxon>Rhabditoidea</taxon>
        <taxon>Rhabditidae</taxon>
        <taxon>Peloderinae</taxon>
        <taxon>Caenorhabditis</taxon>
    </lineage>
</organism>
<evidence type="ECO:0000259" key="15">
    <source>
        <dbReference type="SMART" id="SM00613"/>
    </source>
</evidence>